<evidence type="ECO:0000313" key="2">
    <source>
        <dbReference type="Proteomes" id="UP000593560"/>
    </source>
</evidence>
<dbReference type="AlphaFoldDB" id="A0A7J9GKK5"/>
<proteinExistence type="predicted"/>
<protein>
    <recommendedName>
        <fullName evidence="3">F-box/kelch-repeat protein</fullName>
    </recommendedName>
</protein>
<feature type="non-terminal residue" evidence="1">
    <location>
        <position position="1"/>
    </location>
</feature>
<gene>
    <name evidence="1" type="ORF">Gohar_008720</name>
</gene>
<name>A0A7J9GKK5_9ROSI</name>
<sequence length="98" mass="10937">RGYVINGVKFCYDCLGNIRGYDVNERTWKELKGLSSFLCSATMANLGGKLMVIEVKTNEARELWGNIECLDVVLLVPREASIIHCLAVAFVKLNGKAW</sequence>
<accession>A0A7J9GKK5</accession>
<dbReference type="Proteomes" id="UP000593560">
    <property type="component" value="Unassembled WGS sequence"/>
</dbReference>
<dbReference type="OrthoDB" id="45365at2759"/>
<keyword evidence="2" id="KW-1185">Reference proteome</keyword>
<reference evidence="1 2" key="1">
    <citation type="journal article" date="2019" name="Genome Biol. Evol.">
        <title>Insights into the evolution of the New World diploid cottons (Gossypium, subgenus Houzingenia) based on genome sequencing.</title>
        <authorList>
            <person name="Grover C.E."/>
            <person name="Arick M.A. 2nd"/>
            <person name="Thrash A."/>
            <person name="Conover J.L."/>
            <person name="Sanders W.S."/>
            <person name="Peterson D.G."/>
            <person name="Frelichowski J.E."/>
            <person name="Scheffler J.A."/>
            <person name="Scheffler B.E."/>
            <person name="Wendel J.F."/>
        </authorList>
    </citation>
    <scope>NUCLEOTIDE SEQUENCE [LARGE SCALE GENOMIC DNA]</scope>
    <source>
        <strain evidence="1">0</strain>
        <tissue evidence="1">Leaf</tissue>
    </source>
</reference>
<comment type="caution">
    <text evidence="1">The sequence shown here is derived from an EMBL/GenBank/DDBJ whole genome shotgun (WGS) entry which is preliminary data.</text>
</comment>
<organism evidence="1 2">
    <name type="scientific">Gossypium harknessii</name>
    <dbReference type="NCBI Taxonomy" id="34285"/>
    <lineage>
        <taxon>Eukaryota</taxon>
        <taxon>Viridiplantae</taxon>
        <taxon>Streptophyta</taxon>
        <taxon>Embryophyta</taxon>
        <taxon>Tracheophyta</taxon>
        <taxon>Spermatophyta</taxon>
        <taxon>Magnoliopsida</taxon>
        <taxon>eudicotyledons</taxon>
        <taxon>Gunneridae</taxon>
        <taxon>Pentapetalae</taxon>
        <taxon>rosids</taxon>
        <taxon>malvids</taxon>
        <taxon>Malvales</taxon>
        <taxon>Malvaceae</taxon>
        <taxon>Malvoideae</taxon>
        <taxon>Gossypium</taxon>
    </lineage>
</organism>
<dbReference type="EMBL" id="JABFAD010000005">
    <property type="protein sequence ID" value="MBA0798090.1"/>
    <property type="molecule type" value="Genomic_DNA"/>
</dbReference>
<evidence type="ECO:0000313" key="1">
    <source>
        <dbReference type="EMBL" id="MBA0798090.1"/>
    </source>
</evidence>
<evidence type="ECO:0008006" key="3">
    <source>
        <dbReference type="Google" id="ProtNLM"/>
    </source>
</evidence>
<dbReference type="InterPro" id="IPR015915">
    <property type="entry name" value="Kelch-typ_b-propeller"/>
</dbReference>
<dbReference type="SUPFAM" id="SSF117281">
    <property type="entry name" value="Kelch motif"/>
    <property type="match status" value="1"/>
</dbReference>
<feature type="non-terminal residue" evidence="1">
    <location>
        <position position="98"/>
    </location>
</feature>